<reference evidence="6" key="1">
    <citation type="submission" date="2025-08" db="UniProtKB">
        <authorList>
            <consortium name="RefSeq"/>
        </authorList>
    </citation>
    <scope>IDENTIFICATION</scope>
    <source>
        <tissue evidence="6">Whole organism</tissue>
    </source>
</reference>
<feature type="signal peptide" evidence="3">
    <location>
        <begin position="1"/>
        <end position="17"/>
    </location>
</feature>
<dbReference type="GO" id="GO:0005737">
    <property type="term" value="C:cytoplasm"/>
    <property type="evidence" value="ECO:0007669"/>
    <property type="project" value="TreeGrafter"/>
</dbReference>
<dbReference type="PANTHER" id="PTHR10612">
    <property type="entry name" value="APOLIPOPROTEIN D"/>
    <property type="match status" value="1"/>
</dbReference>
<dbReference type="OrthoDB" id="6339451at2759"/>
<dbReference type="InterPro" id="IPR012674">
    <property type="entry name" value="Calycin"/>
</dbReference>
<comment type="similarity">
    <text evidence="1 3">Belongs to the calycin superfamily. Lipocalin family.</text>
</comment>
<feature type="domain" description="Lipocalin/cytosolic fatty-acid binding" evidence="4">
    <location>
        <begin position="34"/>
        <end position="174"/>
    </location>
</feature>
<proteinExistence type="inferred from homology"/>
<evidence type="ECO:0000313" key="5">
    <source>
        <dbReference type="Proteomes" id="UP000694843"/>
    </source>
</evidence>
<evidence type="ECO:0000313" key="6">
    <source>
        <dbReference type="RefSeq" id="XP_018013962.1"/>
    </source>
</evidence>
<protein>
    <submittedName>
        <fullName evidence="6">Apolipoprotein D-like</fullName>
    </submittedName>
</protein>
<dbReference type="GO" id="GO:0031409">
    <property type="term" value="F:pigment binding"/>
    <property type="evidence" value="ECO:0007669"/>
    <property type="project" value="InterPro"/>
</dbReference>
<dbReference type="AlphaFoldDB" id="A0A8B7NJY7"/>
<name>A0A8B7NJY7_HYAAZ</name>
<dbReference type="InterPro" id="IPR003057">
    <property type="entry name" value="Invtbrt_color"/>
</dbReference>
<dbReference type="Proteomes" id="UP000694843">
    <property type="component" value="Unplaced"/>
</dbReference>
<accession>A0A8B7NJY7</accession>
<dbReference type="GO" id="GO:0000302">
    <property type="term" value="P:response to reactive oxygen species"/>
    <property type="evidence" value="ECO:0007669"/>
    <property type="project" value="TreeGrafter"/>
</dbReference>
<evidence type="ECO:0000256" key="2">
    <source>
        <dbReference type="ARBA" id="ARBA00023157"/>
    </source>
</evidence>
<feature type="chain" id="PRO_5034386651" evidence="3">
    <location>
        <begin position="18"/>
        <end position="184"/>
    </location>
</feature>
<dbReference type="GeneID" id="108670990"/>
<organism evidence="5 6">
    <name type="scientific">Hyalella azteca</name>
    <name type="common">Amphipod</name>
    <dbReference type="NCBI Taxonomy" id="294128"/>
    <lineage>
        <taxon>Eukaryota</taxon>
        <taxon>Metazoa</taxon>
        <taxon>Ecdysozoa</taxon>
        <taxon>Arthropoda</taxon>
        <taxon>Crustacea</taxon>
        <taxon>Multicrustacea</taxon>
        <taxon>Malacostraca</taxon>
        <taxon>Eumalacostraca</taxon>
        <taxon>Peracarida</taxon>
        <taxon>Amphipoda</taxon>
        <taxon>Senticaudata</taxon>
        <taxon>Talitrida</taxon>
        <taxon>Talitroidea</taxon>
        <taxon>Hyalellidae</taxon>
        <taxon>Hyalella</taxon>
    </lineage>
</organism>
<evidence type="ECO:0000259" key="4">
    <source>
        <dbReference type="Pfam" id="PF08212"/>
    </source>
</evidence>
<keyword evidence="3" id="KW-0732">Signal</keyword>
<dbReference type="PRINTS" id="PR01273">
    <property type="entry name" value="INVTBRTCOLOR"/>
</dbReference>
<dbReference type="PANTHER" id="PTHR10612:SF62">
    <property type="entry name" value="LIPOCALIN_CYTOSOLIC FATTY-ACID BINDING DOMAIN-CONTAINING PROTEIN"/>
    <property type="match status" value="1"/>
</dbReference>
<dbReference type="InterPro" id="IPR000566">
    <property type="entry name" value="Lipocln_cytosolic_FA-bd_dom"/>
</dbReference>
<keyword evidence="5" id="KW-1185">Reference proteome</keyword>
<dbReference type="KEGG" id="hazt:108670990"/>
<evidence type="ECO:0000256" key="3">
    <source>
        <dbReference type="PIRNR" id="PIRNR036893"/>
    </source>
</evidence>
<evidence type="ECO:0000256" key="1">
    <source>
        <dbReference type="ARBA" id="ARBA00006889"/>
    </source>
</evidence>
<dbReference type="Gene3D" id="2.40.128.20">
    <property type="match status" value="1"/>
</dbReference>
<dbReference type="Pfam" id="PF08212">
    <property type="entry name" value="Lipocalin_2"/>
    <property type="match status" value="1"/>
</dbReference>
<keyword evidence="2" id="KW-1015">Disulfide bond</keyword>
<dbReference type="InterPro" id="IPR022271">
    <property type="entry name" value="Lipocalin_ApoD"/>
</dbReference>
<dbReference type="RefSeq" id="XP_018013962.1">
    <property type="nucleotide sequence ID" value="XM_018158473.2"/>
</dbReference>
<dbReference type="OMA" id="EITAGIC"/>
<dbReference type="GO" id="GO:0006629">
    <property type="term" value="P:lipid metabolic process"/>
    <property type="evidence" value="ECO:0007669"/>
    <property type="project" value="TreeGrafter"/>
</dbReference>
<sequence length="184" mass="20032">MKWSVLVLLGLLAAAKAEITAGICPEWTNVETFDIPSYLGRWYEMARLPVAFELGISCVTVDYGPLSDTMITVTNNGDLGNGIVTVEGTGTATNVTGQLMINLNGEDVGLYNVIDTDYVTYACVYTCEQLGDLKDETAWAFSRTTSYDPETRDKVEAAYTKFGIDVTKFHITPQGGDCVYAPLP</sequence>
<dbReference type="SUPFAM" id="SSF50814">
    <property type="entry name" value="Lipocalins"/>
    <property type="match status" value="1"/>
</dbReference>
<dbReference type="PIRSF" id="PIRSF036893">
    <property type="entry name" value="Lipocalin_ApoD"/>
    <property type="match status" value="1"/>
</dbReference>
<gene>
    <name evidence="6" type="primary">LOC108670990</name>
</gene>